<sequence length="122" mass="12876">MSKKILFQTSLLCSAFFANCVILNPIGLTVDRIKGSEAASRISDAAITAEILNHTLRGVPTTAIPIGVLLAPMVAGINSDSYYKKSDVENCVDNLIGFKAFATGVTFTLATSCKLDADGSLF</sequence>
<dbReference type="NCBIfam" id="TIGR04452">
    <property type="entry name" value="Lepto_Lipo_YY_C"/>
    <property type="match status" value="1"/>
</dbReference>
<keyword evidence="2" id="KW-0449">Lipoprotein</keyword>
<proteinExistence type="predicted"/>
<keyword evidence="3" id="KW-1185">Reference proteome</keyword>
<name>A0A4R9K5F0_9LEPT</name>
<feature type="signal peptide" evidence="1">
    <location>
        <begin position="1"/>
        <end position="20"/>
    </location>
</feature>
<accession>A0A4R9K5F0</accession>
<dbReference type="AlphaFoldDB" id="A0A4R9K5F0"/>
<dbReference type="RefSeq" id="WP_135650712.1">
    <property type="nucleotide sequence ID" value="NZ_RQGF01000030.1"/>
</dbReference>
<feature type="chain" id="PRO_5020752041" evidence="1">
    <location>
        <begin position="21"/>
        <end position="122"/>
    </location>
</feature>
<protein>
    <submittedName>
        <fullName evidence="2">TIGR04452 family lipoprotein</fullName>
    </submittedName>
</protein>
<gene>
    <name evidence="2" type="ORF">EHQ64_15495</name>
</gene>
<dbReference type="EMBL" id="RQGF01000030">
    <property type="protein sequence ID" value="TGL59497.1"/>
    <property type="molecule type" value="Genomic_DNA"/>
</dbReference>
<evidence type="ECO:0000256" key="1">
    <source>
        <dbReference type="SAM" id="SignalP"/>
    </source>
</evidence>
<dbReference type="OrthoDB" id="343188at2"/>
<dbReference type="InterPro" id="IPR031030">
    <property type="entry name" value="Lepto_Lipo_YY_C"/>
</dbReference>
<organism evidence="2 3">
    <name type="scientific">Leptospira sarikeiensis</name>
    <dbReference type="NCBI Taxonomy" id="2484943"/>
    <lineage>
        <taxon>Bacteria</taxon>
        <taxon>Pseudomonadati</taxon>
        <taxon>Spirochaetota</taxon>
        <taxon>Spirochaetia</taxon>
        <taxon>Leptospirales</taxon>
        <taxon>Leptospiraceae</taxon>
        <taxon>Leptospira</taxon>
    </lineage>
</organism>
<evidence type="ECO:0000313" key="3">
    <source>
        <dbReference type="Proteomes" id="UP000297762"/>
    </source>
</evidence>
<reference evidence="2" key="1">
    <citation type="journal article" date="2019" name="PLoS Negl. Trop. Dis.">
        <title>Revisiting the worldwide diversity of Leptospira species in the environment.</title>
        <authorList>
            <person name="Vincent A.T."/>
            <person name="Schiettekatte O."/>
            <person name="Bourhy P."/>
            <person name="Veyrier F.J."/>
            <person name="Picardeau M."/>
        </authorList>
    </citation>
    <scope>NUCLEOTIDE SEQUENCE [LARGE SCALE GENOMIC DNA]</scope>
    <source>
        <strain evidence="2">201702455</strain>
    </source>
</reference>
<comment type="caution">
    <text evidence="2">The sequence shown here is derived from an EMBL/GenBank/DDBJ whole genome shotgun (WGS) entry which is preliminary data.</text>
</comment>
<dbReference type="Proteomes" id="UP000297762">
    <property type="component" value="Unassembled WGS sequence"/>
</dbReference>
<evidence type="ECO:0000313" key="2">
    <source>
        <dbReference type="EMBL" id="TGL59497.1"/>
    </source>
</evidence>
<keyword evidence="1" id="KW-0732">Signal</keyword>